<name>A0A8J6XDR4_9CYAN</name>
<comment type="caution">
    <text evidence="1">The sequence shown here is derived from an EMBL/GenBank/DDBJ whole genome shotgun (WGS) entry which is preliminary data.</text>
</comment>
<reference evidence="1" key="1">
    <citation type="submission" date="2020-09" db="EMBL/GenBank/DDBJ databases">
        <title>Iningainema tapete sp. nov. (Scytonemataceae, Cyanobacteria) from greenhouses in central Florida (USA) produces two types of nodularin with biosynthetic potential for microcystin-LR and anabaenopeptins.</title>
        <authorList>
            <person name="Berthold D.E."/>
            <person name="Lefler F.W."/>
            <person name="Huang I.-S."/>
            <person name="Abdulla H."/>
            <person name="Zimba P.V."/>
            <person name="Laughinghouse H.D. IV."/>
        </authorList>
    </citation>
    <scope>NUCLEOTIDE SEQUENCE</scope>
    <source>
        <strain evidence="1">BLCCT55</strain>
    </source>
</reference>
<gene>
    <name evidence="1" type="ORF">ICL16_03305</name>
</gene>
<dbReference type="Proteomes" id="UP000629098">
    <property type="component" value="Unassembled WGS sequence"/>
</dbReference>
<organism evidence="1 2">
    <name type="scientific">Iningainema tapete BLCC-T55</name>
    <dbReference type="NCBI Taxonomy" id="2748662"/>
    <lineage>
        <taxon>Bacteria</taxon>
        <taxon>Bacillati</taxon>
        <taxon>Cyanobacteriota</taxon>
        <taxon>Cyanophyceae</taxon>
        <taxon>Nostocales</taxon>
        <taxon>Scytonemataceae</taxon>
        <taxon>Iningainema tapete</taxon>
    </lineage>
</organism>
<proteinExistence type="predicted"/>
<accession>A0A8J6XDR4</accession>
<dbReference type="EMBL" id="JACXAE010000013">
    <property type="protein sequence ID" value="MBD2771175.1"/>
    <property type="molecule type" value="Genomic_DNA"/>
</dbReference>
<evidence type="ECO:0000313" key="1">
    <source>
        <dbReference type="EMBL" id="MBD2771175.1"/>
    </source>
</evidence>
<sequence>MDDTYSTEIRLALRSFRRDSLARFMGEFMVILAQEGYNLEDLLEAIAAWCYSKPELKQVVGSLENASAEAHKIYK</sequence>
<evidence type="ECO:0000313" key="2">
    <source>
        <dbReference type="Proteomes" id="UP000629098"/>
    </source>
</evidence>
<dbReference type="RefSeq" id="WP_190825465.1">
    <property type="nucleotide sequence ID" value="NZ_CAWPPI010000013.1"/>
</dbReference>
<keyword evidence="2" id="KW-1185">Reference proteome</keyword>
<protein>
    <submittedName>
        <fullName evidence="1">Uncharacterized protein</fullName>
    </submittedName>
</protein>
<dbReference type="AlphaFoldDB" id="A0A8J6XDR4"/>